<keyword evidence="4 7" id="KW-0378">Hydrolase</keyword>
<evidence type="ECO:0000256" key="6">
    <source>
        <dbReference type="ARBA" id="ARBA00034075"/>
    </source>
</evidence>
<evidence type="ECO:0000256" key="4">
    <source>
        <dbReference type="ARBA" id="ARBA00022801"/>
    </source>
</evidence>
<dbReference type="GO" id="GO:0045493">
    <property type="term" value="P:xylan catabolic process"/>
    <property type="evidence" value="ECO:0007669"/>
    <property type="project" value="UniProtKB-KW"/>
</dbReference>
<comment type="catalytic activity">
    <reaction evidence="6">
        <text>feruloyl-polysaccharide + H2O = ferulate + polysaccharide.</text>
        <dbReference type="EC" id="3.1.1.73"/>
    </reaction>
</comment>
<keyword evidence="3 7" id="KW-0732">Signal</keyword>
<dbReference type="AlphaFoldDB" id="A0A2X0PPF9"/>
<keyword evidence="5" id="KW-1015">Disulfide bond</keyword>
<sequence>MVGFGTSPSFLTAAAVVALCLTGVNARTRRHGRSAHVGDADVSTRCANMASVKMPNMSIYATEHYSANSTFSPSGPSRSYSDPVPGLAAFCRFGAEIQTSSQSKVRHSREWHLPDAGLLLWLSRFFGTRELLQIRFEVWMPDNWSRRFAMVGNGGDAGSVNYPDMSVPLTKYNFAVASTDTGHSGWANDGTFAISNPQSQIDFGHRAVHLTATYSKKLIRTYYGGDGAKYNYWIAADVPSSLMTAPNRSGCSCGGRQGLKEIQLYADTFEGVLAGAGAHWLPHLHGQTYRLNAFVNKIGSTGYLTAANYATIGTEVLKQCDVLGQDKLKDGIITDPVSYLASSCLRKSKPLSSFLSFLLSQQTKCSPKLEGLLCSAKGANKATCLSQAQIETMYTIWADWKSSTGLATGPGGTNYFPGFQPGSESYSSGFSVTGTPFSVAPDYFNYQVLNKTSVQPFTVDSEADFEKLLKIADDTDPGQTNANNPNIRDFLSRGKLMTYVGLADTLIPAGSTLLYYDRVKAKLGNVDESYRLFAIPGMSHCGGGNSAFNLGQASQSDISLGGNLQSANFTAKYDMILALIAWVEKNQAPDSLVGVNYVNGDKRQGVAFERLMCPWPQLGYYRDGDTTKASSFACK</sequence>
<evidence type="ECO:0000313" key="8">
    <source>
        <dbReference type="EMBL" id="SGZ32770.1"/>
    </source>
</evidence>
<dbReference type="STRING" id="796604.A0A2X0PPF9"/>
<gene>
    <name evidence="8" type="primary">BQ5605_C040g11913</name>
    <name evidence="8" type="ORF">BQ5605_C040G11913</name>
</gene>
<evidence type="ECO:0000256" key="1">
    <source>
        <dbReference type="ARBA" id="ARBA00022487"/>
    </source>
</evidence>
<dbReference type="EMBL" id="FQNC01000118">
    <property type="protein sequence ID" value="SGZ32770.1"/>
    <property type="molecule type" value="Genomic_DNA"/>
</dbReference>
<reference evidence="8 9" key="1">
    <citation type="submission" date="2016-11" db="EMBL/GenBank/DDBJ databases">
        <authorList>
            <person name="Jaros S."/>
            <person name="Januszkiewicz K."/>
            <person name="Wedrychowicz H."/>
        </authorList>
    </citation>
    <scope>NUCLEOTIDE SEQUENCE [LARGE SCALE GENOMIC DNA]</scope>
</reference>
<name>A0A2X0PPF9_9BASI</name>
<comment type="similarity">
    <text evidence="7">Belongs to the tannase family.</text>
</comment>
<evidence type="ECO:0000313" key="9">
    <source>
        <dbReference type="Proteomes" id="UP000249464"/>
    </source>
</evidence>
<evidence type="ECO:0000256" key="7">
    <source>
        <dbReference type="RuleBase" id="RU361238"/>
    </source>
</evidence>
<dbReference type="Pfam" id="PF07519">
    <property type="entry name" value="Tannase"/>
    <property type="match status" value="1"/>
</dbReference>
<keyword evidence="9" id="KW-1185">Reference proteome</keyword>
<proteinExistence type="inferred from homology"/>
<evidence type="ECO:0000256" key="3">
    <source>
        <dbReference type="ARBA" id="ARBA00022729"/>
    </source>
</evidence>
<keyword evidence="1" id="KW-0719">Serine esterase</keyword>
<feature type="signal peptide" evidence="7">
    <location>
        <begin position="1"/>
        <end position="26"/>
    </location>
</feature>
<evidence type="ECO:0000256" key="5">
    <source>
        <dbReference type="ARBA" id="ARBA00023157"/>
    </source>
</evidence>
<dbReference type="InterPro" id="IPR011118">
    <property type="entry name" value="Tannase/feruloyl_esterase"/>
</dbReference>
<keyword evidence="2" id="KW-0858">Xylan degradation</keyword>
<dbReference type="PANTHER" id="PTHR33938:SF15">
    <property type="entry name" value="FERULOYL ESTERASE B-RELATED"/>
    <property type="match status" value="1"/>
</dbReference>
<keyword evidence="2" id="KW-0624">Polysaccharide degradation</keyword>
<accession>A0A2X0PPF9</accession>
<dbReference type="GO" id="GO:0030600">
    <property type="term" value="F:feruloyl esterase activity"/>
    <property type="evidence" value="ECO:0007669"/>
    <property type="project" value="UniProtKB-EC"/>
</dbReference>
<dbReference type="PANTHER" id="PTHR33938">
    <property type="entry name" value="FERULOYL ESTERASE B-RELATED"/>
    <property type="match status" value="1"/>
</dbReference>
<feature type="chain" id="PRO_5015801394" description="Carboxylic ester hydrolase" evidence="7">
    <location>
        <begin position="27"/>
        <end position="635"/>
    </location>
</feature>
<dbReference type="Proteomes" id="UP000249464">
    <property type="component" value="Unassembled WGS sequence"/>
</dbReference>
<evidence type="ECO:0000256" key="2">
    <source>
        <dbReference type="ARBA" id="ARBA00022651"/>
    </source>
</evidence>
<dbReference type="EC" id="3.1.1.-" evidence="7"/>
<organism evidence="8 9">
    <name type="scientific">Microbotryum silenes-dioicae</name>
    <dbReference type="NCBI Taxonomy" id="796604"/>
    <lineage>
        <taxon>Eukaryota</taxon>
        <taxon>Fungi</taxon>
        <taxon>Dikarya</taxon>
        <taxon>Basidiomycota</taxon>
        <taxon>Pucciniomycotina</taxon>
        <taxon>Microbotryomycetes</taxon>
        <taxon>Microbotryales</taxon>
        <taxon>Microbotryaceae</taxon>
        <taxon>Microbotryum</taxon>
    </lineage>
</organism>
<protein>
    <recommendedName>
        <fullName evidence="7">Carboxylic ester hydrolase</fullName>
        <ecNumber evidence="7">3.1.1.-</ecNumber>
    </recommendedName>
</protein>
<keyword evidence="2" id="KW-0119">Carbohydrate metabolism</keyword>